<protein>
    <submittedName>
        <fullName evidence="1">Uncharacterized protein</fullName>
    </submittedName>
</protein>
<proteinExistence type="predicted"/>
<dbReference type="AlphaFoldDB" id="W9C870"/>
<name>W9C870_SCLBF</name>
<sequence length="104" mass="11689">MSLESRYFINWFLKNQDGKDYTDIQLEEEGAALAFACRGEDSEERLFDVVQCSALPTTFTCKSGCKAYADNVAAAGLAGMAPEDFRVKEIDHVKRRQNPVTRCE</sequence>
<reference evidence="1 2" key="1">
    <citation type="journal article" date="2014" name="Genome Announc.">
        <title>Draft genome sequence of Sclerotinia borealis, a psychrophilic plant pathogenic fungus.</title>
        <authorList>
            <person name="Mardanov A.V."/>
            <person name="Beletsky A.V."/>
            <person name="Kadnikov V.V."/>
            <person name="Ignatov A.N."/>
            <person name="Ravin N.V."/>
        </authorList>
    </citation>
    <scope>NUCLEOTIDE SEQUENCE [LARGE SCALE GENOMIC DNA]</scope>
    <source>
        <strain evidence="2">F-4157</strain>
    </source>
</reference>
<comment type="caution">
    <text evidence="1">The sequence shown here is derived from an EMBL/GenBank/DDBJ whole genome shotgun (WGS) entry which is preliminary data.</text>
</comment>
<gene>
    <name evidence="1" type="ORF">SBOR_7551</name>
</gene>
<organism evidence="1 2">
    <name type="scientific">Sclerotinia borealis (strain F-4128)</name>
    <dbReference type="NCBI Taxonomy" id="1432307"/>
    <lineage>
        <taxon>Eukaryota</taxon>
        <taxon>Fungi</taxon>
        <taxon>Dikarya</taxon>
        <taxon>Ascomycota</taxon>
        <taxon>Pezizomycotina</taxon>
        <taxon>Leotiomycetes</taxon>
        <taxon>Helotiales</taxon>
        <taxon>Sclerotiniaceae</taxon>
        <taxon>Sclerotinia</taxon>
    </lineage>
</organism>
<accession>W9C870</accession>
<evidence type="ECO:0000313" key="2">
    <source>
        <dbReference type="Proteomes" id="UP000019487"/>
    </source>
</evidence>
<evidence type="ECO:0000313" key="1">
    <source>
        <dbReference type="EMBL" id="ESZ92051.1"/>
    </source>
</evidence>
<keyword evidence="2" id="KW-1185">Reference proteome</keyword>
<dbReference type="EMBL" id="AYSA01000428">
    <property type="protein sequence ID" value="ESZ92051.1"/>
    <property type="molecule type" value="Genomic_DNA"/>
</dbReference>
<dbReference type="Proteomes" id="UP000019487">
    <property type="component" value="Unassembled WGS sequence"/>
</dbReference>
<dbReference type="HOGENOM" id="CLU_2251632_0_0_1"/>